<evidence type="ECO:0000313" key="2">
    <source>
        <dbReference type="EMBL" id="KAF2090714.1"/>
    </source>
</evidence>
<comment type="caution">
    <text evidence="2">The sequence shown here is derived from an EMBL/GenBank/DDBJ whole genome shotgun (WGS) entry which is preliminary data.</text>
</comment>
<evidence type="ECO:0000259" key="1">
    <source>
        <dbReference type="Pfam" id="PF04321"/>
    </source>
</evidence>
<dbReference type="InterPro" id="IPR036291">
    <property type="entry name" value="NAD(P)-bd_dom_sf"/>
</dbReference>
<dbReference type="SUPFAM" id="SSF51735">
    <property type="entry name" value="NAD(P)-binding Rossmann-fold domains"/>
    <property type="match status" value="1"/>
</dbReference>
<organism evidence="2 3">
    <name type="scientific">Saccharata proteae CBS 121410</name>
    <dbReference type="NCBI Taxonomy" id="1314787"/>
    <lineage>
        <taxon>Eukaryota</taxon>
        <taxon>Fungi</taxon>
        <taxon>Dikarya</taxon>
        <taxon>Ascomycota</taxon>
        <taxon>Pezizomycotina</taxon>
        <taxon>Dothideomycetes</taxon>
        <taxon>Dothideomycetes incertae sedis</taxon>
        <taxon>Botryosphaeriales</taxon>
        <taxon>Saccharataceae</taxon>
        <taxon>Saccharata</taxon>
    </lineage>
</organism>
<dbReference type="Proteomes" id="UP000799776">
    <property type="component" value="Unassembled WGS sequence"/>
</dbReference>
<dbReference type="FunFam" id="3.40.50.720:FF:000357">
    <property type="entry name" value="Methionine adenosyltransferase 2 subunit beta"/>
    <property type="match status" value="1"/>
</dbReference>
<gene>
    <name evidence="2" type="ORF">K490DRAFT_62036</name>
</gene>
<evidence type="ECO:0000313" key="3">
    <source>
        <dbReference type="Proteomes" id="UP000799776"/>
    </source>
</evidence>
<proteinExistence type="predicted"/>
<sequence length="324" mass="35205">MKTALVTGATGLLGHQVVKEFESRGWTVVGTGLSRAKPPSVIKLDILDTEAVESVLDEVKPDVVVHCAANRFPDFCSKQPSAARAINATATHALTTLTAARDIFLLYISTDYVFSGLPGEAPYAPSSPPSPANTYGQTKLEGEQAVLEAATRKPGLAAVLRVPILYGACPDNDYTQSAVNVLVSQIQKAAAATTRPGQASAAVKMDDYAQRYPTNTADVARVCFDVCALYGEKGDGAAAELPAVLHFSSEDRRTKYQMCRDLAEILDLPIDGIEPHRPTEEEERAVRRPYDCHLDTRETRELGIDVSTVGFKNWWRKELGAFRH</sequence>
<dbReference type="GO" id="GO:0006556">
    <property type="term" value="P:S-adenosylmethionine biosynthetic process"/>
    <property type="evidence" value="ECO:0007669"/>
    <property type="project" value="TreeGrafter"/>
</dbReference>
<name>A0A9P4M2B4_9PEZI</name>
<feature type="domain" description="RmlD-like substrate binding" evidence="1">
    <location>
        <begin position="4"/>
        <end position="304"/>
    </location>
</feature>
<protein>
    <submittedName>
        <fullName evidence="2">NAD(P)-binding protein</fullName>
    </submittedName>
</protein>
<reference evidence="2" key="1">
    <citation type="journal article" date="2020" name="Stud. Mycol.">
        <title>101 Dothideomycetes genomes: a test case for predicting lifestyles and emergence of pathogens.</title>
        <authorList>
            <person name="Haridas S."/>
            <person name="Albert R."/>
            <person name="Binder M."/>
            <person name="Bloem J."/>
            <person name="Labutti K."/>
            <person name="Salamov A."/>
            <person name="Andreopoulos B."/>
            <person name="Baker S."/>
            <person name="Barry K."/>
            <person name="Bills G."/>
            <person name="Bluhm B."/>
            <person name="Cannon C."/>
            <person name="Castanera R."/>
            <person name="Culley D."/>
            <person name="Daum C."/>
            <person name="Ezra D."/>
            <person name="Gonzalez J."/>
            <person name="Henrissat B."/>
            <person name="Kuo A."/>
            <person name="Liang C."/>
            <person name="Lipzen A."/>
            <person name="Lutzoni F."/>
            <person name="Magnuson J."/>
            <person name="Mondo S."/>
            <person name="Nolan M."/>
            <person name="Ohm R."/>
            <person name="Pangilinan J."/>
            <person name="Park H.-J."/>
            <person name="Ramirez L."/>
            <person name="Alfaro M."/>
            <person name="Sun H."/>
            <person name="Tritt A."/>
            <person name="Yoshinaga Y."/>
            <person name="Zwiers L.-H."/>
            <person name="Turgeon B."/>
            <person name="Goodwin S."/>
            <person name="Spatafora J."/>
            <person name="Crous P."/>
            <person name="Grigoriev I."/>
        </authorList>
    </citation>
    <scope>NUCLEOTIDE SEQUENCE</scope>
    <source>
        <strain evidence="2">CBS 121410</strain>
    </source>
</reference>
<dbReference type="Gene3D" id="3.40.50.720">
    <property type="entry name" value="NAD(P)-binding Rossmann-like Domain"/>
    <property type="match status" value="1"/>
</dbReference>
<dbReference type="InterPro" id="IPR005913">
    <property type="entry name" value="dTDP_dehydrorham_reduct"/>
</dbReference>
<dbReference type="Pfam" id="PF04321">
    <property type="entry name" value="RmlD_sub_bind"/>
    <property type="match status" value="1"/>
</dbReference>
<dbReference type="PANTHER" id="PTHR10491:SF4">
    <property type="entry name" value="METHIONINE ADENOSYLTRANSFERASE 2 SUBUNIT BETA"/>
    <property type="match status" value="1"/>
</dbReference>
<dbReference type="PANTHER" id="PTHR10491">
    <property type="entry name" value="DTDP-4-DEHYDRORHAMNOSE REDUCTASE"/>
    <property type="match status" value="1"/>
</dbReference>
<dbReference type="EMBL" id="ML978712">
    <property type="protein sequence ID" value="KAF2090714.1"/>
    <property type="molecule type" value="Genomic_DNA"/>
</dbReference>
<dbReference type="OrthoDB" id="6235964at2759"/>
<dbReference type="CDD" id="cd05254">
    <property type="entry name" value="dTDP_HR_like_SDR_e"/>
    <property type="match status" value="1"/>
</dbReference>
<dbReference type="GO" id="GO:0048270">
    <property type="term" value="F:methionine adenosyltransferase regulator activity"/>
    <property type="evidence" value="ECO:0007669"/>
    <property type="project" value="TreeGrafter"/>
</dbReference>
<accession>A0A9P4M2B4</accession>
<keyword evidence="3" id="KW-1185">Reference proteome</keyword>
<dbReference type="AlphaFoldDB" id="A0A9P4M2B4"/>
<dbReference type="GO" id="GO:0048269">
    <property type="term" value="C:methionine adenosyltransferase complex"/>
    <property type="evidence" value="ECO:0007669"/>
    <property type="project" value="TreeGrafter"/>
</dbReference>
<dbReference type="InterPro" id="IPR029903">
    <property type="entry name" value="RmlD-like-bd"/>
</dbReference>